<evidence type="ECO:0000259" key="14">
    <source>
        <dbReference type="Pfam" id="PF02225"/>
    </source>
</evidence>
<dbReference type="Gene3D" id="3.10.450.490">
    <property type="match status" value="1"/>
</dbReference>
<keyword evidence="17" id="KW-1185">Reference proteome</keyword>
<keyword evidence="11" id="KW-0865">Zymogen</keyword>
<dbReference type="InterPro" id="IPR027268">
    <property type="entry name" value="Peptidase_M4/M1_CTD_sf"/>
</dbReference>
<evidence type="ECO:0000256" key="2">
    <source>
        <dbReference type="ARBA" id="ARBA00004613"/>
    </source>
</evidence>
<dbReference type="GO" id="GO:0006508">
    <property type="term" value="P:proteolysis"/>
    <property type="evidence" value="ECO:0007669"/>
    <property type="project" value="UniProtKB-KW"/>
</dbReference>
<feature type="chain" id="PRO_5039521657" evidence="13">
    <location>
        <begin position="23"/>
        <end position="938"/>
    </location>
</feature>
<keyword evidence="4" id="KW-0964">Secreted</keyword>
<gene>
    <name evidence="16" type="ORF">GCM10011354_26690</name>
</gene>
<evidence type="ECO:0000256" key="12">
    <source>
        <dbReference type="SAM" id="MobiDB-lite"/>
    </source>
</evidence>
<dbReference type="AlphaFoldDB" id="A0A8J3AGN3"/>
<organism evidence="16 17">
    <name type="scientific">Egicoccus halophilus</name>
    <dbReference type="NCBI Taxonomy" id="1670830"/>
    <lineage>
        <taxon>Bacteria</taxon>
        <taxon>Bacillati</taxon>
        <taxon>Actinomycetota</taxon>
        <taxon>Nitriliruptoria</taxon>
        <taxon>Egicoccales</taxon>
        <taxon>Egicoccaceae</taxon>
        <taxon>Egicoccus</taxon>
    </lineage>
</organism>
<evidence type="ECO:0000259" key="15">
    <source>
        <dbReference type="Pfam" id="PF07504"/>
    </source>
</evidence>
<dbReference type="GO" id="GO:0004222">
    <property type="term" value="F:metalloendopeptidase activity"/>
    <property type="evidence" value="ECO:0007669"/>
    <property type="project" value="InterPro"/>
</dbReference>
<evidence type="ECO:0000256" key="1">
    <source>
        <dbReference type="ARBA" id="ARBA00001947"/>
    </source>
</evidence>
<sequence length="938" mass="98950">MRHKRPYWLVAGLTLAISPLTAMPVTASPATDPSPATSFLTGPNTGDPDDIAIEHLRREAATYGLTAADLTELTVRSSFTSAANGATHVNLNQQHQGLEVFGADTTVTIAADGAVAYVGGTSVSGLHPAPGGAAGLDAPEAVEAAADALDLDEPEGLRTLQRRRSGDTPEVVLTDGGISDEPITARRGWHPTEQGLRPAWQVVIDDATDVHLWNATVDAATGDLLDVDDWTVVHDEHELADRLQQPADQTAAAAARLSAGHRPGATTFVSGDPVRDGSSYRIFPGESPDDGDRVVSTEPADGTASPFGWHDVSGTPEPDYTITRGNNVHAYTDRDADNQPDPGSEPDGGPGLTFDDPIDLGEHPQNATEAALTNLFWWCNVSHDLFHLYGFDEPAGNFQVNNYGRGGVGGDDVRCEGMDGSGQNNANFSTPAADGGRPRMQTMIEFGSGLPNAVTIDAGPAAGTYLAQYARFTPAPTSTGTAGALHLVDDGVGAPNDGCQPYTLPAGAIAVVDTTTACTNHTQARNAESAGAAAVVVVHTAATPALMTGSMNPRVNIPAIRVGANDGATIKAALADGPVAGSVHRNLDRPPMRVGDLDVATIIHEYGHGVSLRLTGGPGVNCLSGNEQAGEGWSDFFALVALLDAELDDPEGPRGIFPYVVFQPPRADGAGLRPRPYSRNMEIQPFTYDSIKSGGWLNGGSLSAPHGIGHGFAAVMWDLTWDLIDVHGFNPNLYDDWSTGGNNLSLQLVMDGLKIQGCNPGLLDVRDAIIVADELLTGGDNACTLWSTFARRGFGYRAEQGTTNRNDNTEAYDTHPDCLRPLLSPVSTTALDDRDAGATVPVRFDLGRNQGLDVFASNAPYSRQVDCDTRQVVSQGEHVTPRAVPVTTGSPGKTGLSVNARGVYHYLWQTEAAWVGTCRELVVTMRDGTQYRAVFRFV</sequence>
<dbReference type="SUPFAM" id="SSF55486">
    <property type="entry name" value="Metalloproteases ('zincins'), catalytic domain"/>
    <property type="match status" value="1"/>
</dbReference>
<keyword evidence="10" id="KW-0482">Metalloprotease</keyword>
<evidence type="ECO:0000256" key="7">
    <source>
        <dbReference type="ARBA" id="ARBA00022729"/>
    </source>
</evidence>
<evidence type="ECO:0000256" key="10">
    <source>
        <dbReference type="ARBA" id="ARBA00023049"/>
    </source>
</evidence>
<feature type="domain" description="FTP" evidence="15">
    <location>
        <begin position="72"/>
        <end position="121"/>
    </location>
</feature>
<dbReference type="NCBIfam" id="NF038114">
    <property type="entry name" value="rightmost"/>
    <property type="match status" value="1"/>
</dbReference>
<dbReference type="GO" id="GO:0008270">
    <property type="term" value="F:zinc ion binding"/>
    <property type="evidence" value="ECO:0007669"/>
    <property type="project" value="InterPro"/>
</dbReference>
<evidence type="ECO:0000256" key="4">
    <source>
        <dbReference type="ARBA" id="ARBA00022525"/>
    </source>
</evidence>
<feature type="signal peptide" evidence="13">
    <location>
        <begin position="1"/>
        <end position="22"/>
    </location>
</feature>
<dbReference type="Pfam" id="PF07504">
    <property type="entry name" value="FTP"/>
    <property type="match status" value="1"/>
</dbReference>
<evidence type="ECO:0000256" key="11">
    <source>
        <dbReference type="ARBA" id="ARBA00023145"/>
    </source>
</evidence>
<evidence type="ECO:0000313" key="17">
    <source>
        <dbReference type="Proteomes" id="UP000650511"/>
    </source>
</evidence>
<dbReference type="PANTHER" id="PTHR33478">
    <property type="entry name" value="EXTRACELLULAR METALLOPROTEINASE MEP"/>
    <property type="match status" value="1"/>
</dbReference>
<evidence type="ECO:0000256" key="3">
    <source>
        <dbReference type="ARBA" id="ARBA00006006"/>
    </source>
</evidence>
<feature type="region of interest" description="Disordered" evidence="12">
    <location>
        <begin position="252"/>
        <end position="363"/>
    </location>
</feature>
<dbReference type="InterPro" id="IPR001842">
    <property type="entry name" value="Peptidase_M36"/>
</dbReference>
<dbReference type="Proteomes" id="UP000650511">
    <property type="component" value="Unassembled WGS sequence"/>
</dbReference>
<dbReference type="EMBL" id="BMHA01000010">
    <property type="protein sequence ID" value="GGI07960.1"/>
    <property type="molecule type" value="Genomic_DNA"/>
</dbReference>
<keyword evidence="8" id="KW-0378">Hydrolase</keyword>
<dbReference type="RefSeq" id="WP_205745460.1">
    <property type="nucleotide sequence ID" value="NZ_BMHA01000010.1"/>
</dbReference>
<proteinExistence type="inferred from homology"/>
<dbReference type="SUPFAM" id="SSF52025">
    <property type="entry name" value="PA domain"/>
    <property type="match status" value="1"/>
</dbReference>
<evidence type="ECO:0000256" key="13">
    <source>
        <dbReference type="SAM" id="SignalP"/>
    </source>
</evidence>
<evidence type="ECO:0000313" key="16">
    <source>
        <dbReference type="EMBL" id="GGI07960.1"/>
    </source>
</evidence>
<feature type="domain" description="PA" evidence="14">
    <location>
        <begin position="492"/>
        <end position="570"/>
    </location>
</feature>
<dbReference type="InterPro" id="IPR046450">
    <property type="entry name" value="PA_dom_sf"/>
</dbReference>
<dbReference type="InterPro" id="IPR003137">
    <property type="entry name" value="PA_domain"/>
</dbReference>
<dbReference type="Pfam" id="PF02225">
    <property type="entry name" value="PA"/>
    <property type="match status" value="1"/>
</dbReference>
<dbReference type="InterPro" id="IPR050371">
    <property type="entry name" value="Fungal_virulence_M36"/>
</dbReference>
<protein>
    <submittedName>
        <fullName evidence="16">Peptidase M36</fullName>
    </submittedName>
</protein>
<dbReference type="GO" id="GO:0005615">
    <property type="term" value="C:extracellular space"/>
    <property type="evidence" value="ECO:0007669"/>
    <property type="project" value="InterPro"/>
</dbReference>
<comment type="subcellular location">
    <subcellularLocation>
        <location evidence="2">Secreted</location>
    </subcellularLocation>
</comment>
<comment type="similarity">
    <text evidence="3">Belongs to the peptidase M36 family.</text>
</comment>
<reference evidence="16" key="1">
    <citation type="journal article" date="2014" name="Int. J. Syst. Evol. Microbiol.">
        <title>Complete genome sequence of Corynebacterium casei LMG S-19264T (=DSM 44701T), isolated from a smear-ripened cheese.</title>
        <authorList>
            <consortium name="US DOE Joint Genome Institute (JGI-PGF)"/>
            <person name="Walter F."/>
            <person name="Albersmeier A."/>
            <person name="Kalinowski J."/>
            <person name="Ruckert C."/>
        </authorList>
    </citation>
    <scope>NUCLEOTIDE SEQUENCE</scope>
    <source>
        <strain evidence="16">CGMCC 1.14988</strain>
    </source>
</reference>
<keyword evidence="6" id="KW-0479">Metal-binding</keyword>
<keyword evidence="9" id="KW-0862">Zinc</keyword>
<keyword evidence="7 13" id="KW-0732">Signal</keyword>
<evidence type="ECO:0000256" key="5">
    <source>
        <dbReference type="ARBA" id="ARBA00022670"/>
    </source>
</evidence>
<evidence type="ECO:0000256" key="6">
    <source>
        <dbReference type="ARBA" id="ARBA00022723"/>
    </source>
</evidence>
<dbReference type="Pfam" id="PF02128">
    <property type="entry name" value="Peptidase_M36"/>
    <property type="match status" value="1"/>
</dbReference>
<feature type="region of interest" description="Disordered" evidence="12">
    <location>
        <begin position="162"/>
        <end position="189"/>
    </location>
</feature>
<evidence type="ECO:0000256" key="9">
    <source>
        <dbReference type="ARBA" id="ARBA00022833"/>
    </source>
</evidence>
<dbReference type="InterPro" id="IPR011096">
    <property type="entry name" value="FTP_domain"/>
</dbReference>
<reference evidence="16" key="2">
    <citation type="submission" date="2020-09" db="EMBL/GenBank/DDBJ databases">
        <authorList>
            <person name="Sun Q."/>
            <person name="Zhou Y."/>
        </authorList>
    </citation>
    <scope>NUCLEOTIDE SEQUENCE</scope>
    <source>
        <strain evidence="16">CGMCC 1.14988</strain>
    </source>
</reference>
<name>A0A8J3AGN3_9ACTN</name>
<comment type="cofactor">
    <cofactor evidence="1">
        <name>Zn(2+)</name>
        <dbReference type="ChEBI" id="CHEBI:29105"/>
    </cofactor>
</comment>
<keyword evidence="5" id="KW-0645">Protease</keyword>
<evidence type="ECO:0000256" key="8">
    <source>
        <dbReference type="ARBA" id="ARBA00022801"/>
    </source>
</evidence>
<dbReference type="Gene3D" id="3.10.170.10">
    <property type="match status" value="1"/>
</dbReference>
<dbReference type="Gene3D" id="1.10.390.10">
    <property type="entry name" value="Neutral Protease Domain 2"/>
    <property type="match status" value="1"/>
</dbReference>
<accession>A0A8J3AGN3</accession>
<comment type="caution">
    <text evidence="16">The sequence shown here is derived from an EMBL/GenBank/DDBJ whole genome shotgun (WGS) entry which is preliminary data.</text>
</comment>
<dbReference type="PANTHER" id="PTHR33478:SF1">
    <property type="entry name" value="EXTRACELLULAR METALLOPROTEINASE MEP"/>
    <property type="match status" value="1"/>
</dbReference>
<dbReference type="Gene3D" id="3.50.30.30">
    <property type="match status" value="1"/>
</dbReference>